<keyword evidence="1 6" id="KW-1277">Toxin-antitoxin system</keyword>
<feature type="domain" description="PIN" evidence="7">
    <location>
        <begin position="4"/>
        <end position="124"/>
    </location>
</feature>
<reference evidence="8 9" key="1">
    <citation type="journal article" date="2018" name="Sci. Rep.">
        <title>Rhizobium tumorigenes sp. nov., a novel plant tumorigenic bacterium isolated from cane gall tumors on thornless blackberry.</title>
        <authorList>
            <person name="Kuzmanovi N."/>
            <person name="Smalla K."/>
            <person name="Gronow S."/>
            <person name="PuBawska J."/>
        </authorList>
    </citation>
    <scope>NUCLEOTIDE SEQUENCE [LARGE SCALE GENOMIC DNA]</scope>
    <source>
        <strain evidence="8 9">1078</strain>
    </source>
</reference>
<feature type="binding site" evidence="6">
    <location>
        <position position="98"/>
    </location>
    <ligand>
        <name>Mg(2+)</name>
        <dbReference type="ChEBI" id="CHEBI:18420"/>
    </ligand>
</feature>
<keyword evidence="4 6" id="KW-0378">Hydrolase</keyword>
<comment type="similarity">
    <text evidence="6">Belongs to the PINc/VapC protein family.</text>
</comment>
<evidence type="ECO:0000256" key="3">
    <source>
        <dbReference type="ARBA" id="ARBA00022723"/>
    </source>
</evidence>
<evidence type="ECO:0000256" key="6">
    <source>
        <dbReference type="HAMAP-Rule" id="MF_00265"/>
    </source>
</evidence>
<reference evidence="9" key="2">
    <citation type="journal article" date="2023" name="MicrobiologyOpen">
        <title>Genomics of the tumorigenes clade of the family Rhizobiaceae and description of Rhizobium rhododendri sp. nov.</title>
        <authorList>
            <person name="Kuzmanovic N."/>
            <person name="diCenzo G.C."/>
            <person name="Bunk B."/>
            <person name="Sproeer C."/>
            <person name="Fruehling A."/>
            <person name="Neumann-Schaal M."/>
            <person name="Overmann J."/>
            <person name="Smalla K."/>
        </authorList>
    </citation>
    <scope>NUCLEOTIDE SEQUENCE [LARGE SCALE GENOMIC DNA]</scope>
    <source>
        <strain evidence="9">1078</strain>
    </source>
</reference>
<dbReference type="AlphaFoldDB" id="A0AAF1K3W4"/>
<dbReference type="GO" id="GO:0090729">
    <property type="term" value="F:toxin activity"/>
    <property type="evidence" value="ECO:0007669"/>
    <property type="project" value="UniProtKB-KW"/>
</dbReference>
<evidence type="ECO:0000259" key="7">
    <source>
        <dbReference type="Pfam" id="PF01850"/>
    </source>
</evidence>
<evidence type="ECO:0000313" key="8">
    <source>
        <dbReference type="EMBL" id="WFR94970.1"/>
    </source>
</evidence>
<feature type="binding site" evidence="6">
    <location>
        <position position="6"/>
    </location>
    <ligand>
        <name>Mg(2+)</name>
        <dbReference type="ChEBI" id="CHEBI:18420"/>
    </ligand>
</feature>
<dbReference type="InterPro" id="IPR029060">
    <property type="entry name" value="PIN-like_dom_sf"/>
</dbReference>
<dbReference type="Proteomes" id="UP000249499">
    <property type="component" value="Chromosome"/>
</dbReference>
<dbReference type="InterPro" id="IPR002716">
    <property type="entry name" value="PIN_dom"/>
</dbReference>
<dbReference type="Gene3D" id="3.40.50.1010">
    <property type="entry name" value="5'-nuclease"/>
    <property type="match status" value="1"/>
</dbReference>
<keyword evidence="2 6" id="KW-0540">Nuclease</keyword>
<dbReference type="GO" id="GO:0004540">
    <property type="term" value="F:RNA nuclease activity"/>
    <property type="evidence" value="ECO:0007669"/>
    <property type="project" value="InterPro"/>
</dbReference>
<dbReference type="Pfam" id="PF01850">
    <property type="entry name" value="PIN"/>
    <property type="match status" value="1"/>
</dbReference>
<dbReference type="PANTHER" id="PTHR35901:SF1">
    <property type="entry name" value="EXONUCLEASE VAPC9"/>
    <property type="match status" value="1"/>
</dbReference>
<accession>A0AAF1K3W4</accession>
<evidence type="ECO:0000313" key="9">
    <source>
        <dbReference type="Proteomes" id="UP000249499"/>
    </source>
</evidence>
<evidence type="ECO:0000256" key="1">
    <source>
        <dbReference type="ARBA" id="ARBA00022649"/>
    </source>
</evidence>
<dbReference type="InterPro" id="IPR022907">
    <property type="entry name" value="VapC_family"/>
</dbReference>
<keyword evidence="9" id="KW-1185">Reference proteome</keyword>
<dbReference type="KEGG" id="rtu:PR017_14340"/>
<protein>
    <recommendedName>
        <fullName evidence="6">Ribonuclease VapC</fullName>
        <shortName evidence="6">RNase VapC</shortName>
        <ecNumber evidence="6">3.1.-.-</ecNumber>
    </recommendedName>
    <alternativeName>
        <fullName evidence="6">Toxin VapC</fullName>
    </alternativeName>
</protein>
<evidence type="ECO:0000256" key="5">
    <source>
        <dbReference type="ARBA" id="ARBA00022842"/>
    </source>
</evidence>
<dbReference type="SUPFAM" id="SSF88723">
    <property type="entry name" value="PIN domain-like"/>
    <property type="match status" value="1"/>
</dbReference>
<keyword evidence="3 6" id="KW-0479">Metal-binding</keyword>
<keyword evidence="5 6" id="KW-0460">Magnesium</keyword>
<dbReference type="InterPro" id="IPR051619">
    <property type="entry name" value="TypeII_TA_RNase_PINc/VapC"/>
</dbReference>
<dbReference type="PANTHER" id="PTHR35901">
    <property type="entry name" value="RIBONUCLEASE VAPC3"/>
    <property type="match status" value="1"/>
</dbReference>
<dbReference type="CDD" id="cd09873">
    <property type="entry name" value="PIN_Pae0151-like"/>
    <property type="match status" value="1"/>
</dbReference>
<dbReference type="HAMAP" id="MF_00265">
    <property type="entry name" value="VapC_Nob1"/>
    <property type="match status" value="1"/>
</dbReference>
<comment type="function">
    <text evidence="6">Toxic component of a toxin-antitoxin (TA) system. An RNase.</text>
</comment>
<dbReference type="GO" id="GO:0000287">
    <property type="term" value="F:magnesium ion binding"/>
    <property type="evidence" value="ECO:0007669"/>
    <property type="project" value="UniProtKB-UniRule"/>
</dbReference>
<keyword evidence="6" id="KW-0800">Toxin</keyword>
<evidence type="ECO:0000256" key="2">
    <source>
        <dbReference type="ARBA" id="ARBA00022722"/>
    </source>
</evidence>
<gene>
    <name evidence="6" type="primary">vapC</name>
    <name evidence="8" type="ORF">PR017_14340</name>
</gene>
<name>A0AAF1K3W4_9HYPH</name>
<comment type="cofactor">
    <cofactor evidence="6">
        <name>Mg(2+)</name>
        <dbReference type="ChEBI" id="CHEBI:18420"/>
    </cofactor>
</comment>
<sequence>MIFVVDASVAIKWFVDESHHDEAVAISNESNRLVAPDLVFAEVSNVMRRKARGGYISHEQAAVSVKNLAAAFKEIVPSSQLINVAFEYAARLDHSIYDVLYLACALRTPGSLLVTADEKFRAKAVAAGVGEIVLSLEEAYGRLLLEQENKHG</sequence>
<dbReference type="EC" id="3.1.-.-" evidence="6"/>
<dbReference type="GO" id="GO:0016787">
    <property type="term" value="F:hydrolase activity"/>
    <property type="evidence" value="ECO:0007669"/>
    <property type="project" value="UniProtKB-KW"/>
</dbReference>
<organism evidence="8 9">
    <name type="scientific">Rhizobium tumorigenes</name>
    <dbReference type="NCBI Taxonomy" id="2041385"/>
    <lineage>
        <taxon>Bacteria</taxon>
        <taxon>Pseudomonadati</taxon>
        <taxon>Pseudomonadota</taxon>
        <taxon>Alphaproteobacteria</taxon>
        <taxon>Hyphomicrobiales</taxon>
        <taxon>Rhizobiaceae</taxon>
        <taxon>Rhizobium/Agrobacterium group</taxon>
        <taxon>Rhizobium</taxon>
    </lineage>
</organism>
<dbReference type="EMBL" id="CP117255">
    <property type="protein sequence ID" value="WFR94970.1"/>
    <property type="molecule type" value="Genomic_DNA"/>
</dbReference>
<proteinExistence type="inferred from homology"/>
<evidence type="ECO:0000256" key="4">
    <source>
        <dbReference type="ARBA" id="ARBA00022801"/>
    </source>
</evidence>
<dbReference type="InterPro" id="IPR044153">
    <property type="entry name" value="PIN_Pae0151-like"/>
</dbReference>
<dbReference type="RefSeq" id="WP_111219756.1">
    <property type="nucleotide sequence ID" value="NZ_CP117255.1"/>
</dbReference>